<dbReference type="Proteomes" id="UP001432322">
    <property type="component" value="Unassembled WGS sequence"/>
</dbReference>
<evidence type="ECO:0008006" key="3">
    <source>
        <dbReference type="Google" id="ProtNLM"/>
    </source>
</evidence>
<evidence type="ECO:0000313" key="2">
    <source>
        <dbReference type="Proteomes" id="UP001432322"/>
    </source>
</evidence>
<evidence type="ECO:0000313" key="1">
    <source>
        <dbReference type="EMBL" id="GMT27860.1"/>
    </source>
</evidence>
<dbReference type="EMBL" id="BTSY01000005">
    <property type="protein sequence ID" value="GMT27860.1"/>
    <property type="molecule type" value="Genomic_DNA"/>
</dbReference>
<dbReference type="AlphaFoldDB" id="A0AAV5W7Z9"/>
<gene>
    <name evidence="1" type="ORF">PFISCL1PPCAC_19157</name>
</gene>
<comment type="caution">
    <text evidence="1">The sequence shown here is derived from an EMBL/GenBank/DDBJ whole genome shotgun (WGS) entry which is preliminary data.</text>
</comment>
<feature type="non-terminal residue" evidence="1">
    <location>
        <position position="1"/>
    </location>
</feature>
<proteinExistence type="predicted"/>
<keyword evidence="2" id="KW-1185">Reference proteome</keyword>
<accession>A0AAV5W7Z9</accession>
<organism evidence="1 2">
    <name type="scientific">Pristionchus fissidentatus</name>
    <dbReference type="NCBI Taxonomy" id="1538716"/>
    <lineage>
        <taxon>Eukaryota</taxon>
        <taxon>Metazoa</taxon>
        <taxon>Ecdysozoa</taxon>
        <taxon>Nematoda</taxon>
        <taxon>Chromadorea</taxon>
        <taxon>Rhabditida</taxon>
        <taxon>Rhabditina</taxon>
        <taxon>Diplogasteromorpha</taxon>
        <taxon>Diplogasteroidea</taxon>
        <taxon>Neodiplogasteridae</taxon>
        <taxon>Pristionchus</taxon>
    </lineage>
</organism>
<protein>
    <recommendedName>
        <fullName evidence="3">F-box domain-containing protein</fullName>
    </recommendedName>
</protein>
<name>A0AAV5W7Z9_9BILA</name>
<reference evidence="1" key="1">
    <citation type="submission" date="2023-10" db="EMBL/GenBank/DDBJ databases">
        <title>Genome assembly of Pristionchus species.</title>
        <authorList>
            <person name="Yoshida K."/>
            <person name="Sommer R.J."/>
        </authorList>
    </citation>
    <scope>NUCLEOTIDE SEQUENCE</scope>
    <source>
        <strain evidence="1">RS5133</strain>
    </source>
</reference>
<sequence length="343" mass="40326">SDMTTTSEYSEEALSRNMKDLISVSESFYDHSDDEEGIKEFPLLELPDHLISLVFSFMNFDERRSLRVNERLDKIEQNGEYYEEELSLYFQRKSMTFEYSDFELPIKGEEGKRAIDELKRLAKNTTFGEISYSVVIDYEYDSDDSNMDGWVDDEFYNSDEEEEELHGTPKPQDDYPPGVEELFTVLCEMRAKCLKAHESMNDRRLLSFLQNKPIIKSSAVSRGITDKALLLVFMMMRDGGVDARRVELEIGKQLKKSFLAITEAGKFQRLQNTHGHLSLLDGNFEIEVKEVYVRDYSDKWYMPACIRDQPPEPTTYHLRFTLHDKKKDWEKRKEELARYYTPI</sequence>